<accession>A0A1F4ZS54</accession>
<gene>
    <name evidence="2" type="ORF">A2397_00785</name>
</gene>
<reference evidence="2 3" key="1">
    <citation type="journal article" date="2016" name="Nat. Commun.">
        <title>Thousands of microbial genomes shed light on interconnected biogeochemical processes in an aquifer system.</title>
        <authorList>
            <person name="Anantharaman K."/>
            <person name="Brown C.T."/>
            <person name="Hug L.A."/>
            <person name="Sharon I."/>
            <person name="Castelle C.J."/>
            <person name="Probst A.J."/>
            <person name="Thomas B.C."/>
            <person name="Singh A."/>
            <person name="Wilkins M.J."/>
            <person name="Karaoz U."/>
            <person name="Brodie E.L."/>
            <person name="Williams K.H."/>
            <person name="Hubbard S.S."/>
            <person name="Banfield J.F."/>
        </authorList>
    </citation>
    <scope>NUCLEOTIDE SEQUENCE [LARGE SCALE GENOMIC DNA]</scope>
</reference>
<dbReference type="InterPro" id="IPR027434">
    <property type="entry name" value="Homing_endonucl"/>
</dbReference>
<feature type="domain" description="DOD-type homing endonuclease" evidence="1">
    <location>
        <begin position="61"/>
        <end position="179"/>
    </location>
</feature>
<dbReference type="Gene3D" id="3.10.28.10">
    <property type="entry name" value="Homing endonucleases"/>
    <property type="match status" value="1"/>
</dbReference>
<name>A0A1F4ZS54_9BACT</name>
<dbReference type="PROSITE" id="PS50819">
    <property type="entry name" value="INTEIN_ENDONUCLEASE"/>
    <property type="match status" value="1"/>
</dbReference>
<dbReference type="InterPro" id="IPR004042">
    <property type="entry name" value="Intein_endonuc_central"/>
</dbReference>
<dbReference type="GO" id="GO:0004519">
    <property type="term" value="F:endonuclease activity"/>
    <property type="evidence" value="ECO:0007669"/>
    <property type="project" value="InterPro"/>
</dbReference>
<dbReference type="AlphaFoldDB" id="A0A1F4ZS54"/>
<comment type="caution">
    <text evidence="2">The sequence shown here is derived from an EMBL/GenBank/DDBJ whole genome shotgun (WGS) entry which is preliminary data.</text>
</comment>
<organism evidence="2 3">
    <name type="scientific">Candidatus Amesbacteria bacterium RIFOXYB1_FULL_44_23</name>
    <dbReference type="NCBI Taxonomy" id="1797263"/>
    <lineage>
        <taxon>Bacteria</taxon>
        <taxon>Candidatus Amesiibacteriota</taxon>
    </lineage>
</organism>
<dbReference type="SUPFAM" id="SSF55608">
    <property type="entry name" value="Homing endonucleases"/>
    <property type="match status" value="2"/>
</dbReference>
<evidence type="ECO:0000259" key="1">
    <source>
        <dbReference type="PROSITE" id="PS50819"/>
    </source>
</evidence>
<dbReference type="Proteomes" id="UP000176424">
    <property type="component" value="Unassembled WGS sequence"/>
</dbReference>
<protein>
    <recommendedName>
        <fullName evidence="1">DOD-type homing endonuclease domain-containing protein</fullName>
    </recommendedName>
</protein>
<sequence>MARPERVTASLTVMSLIFKPAHIGEVLISGFIRARIILLKKQDNTEGSTVFTFKTSDDYYILGLWLADGYWRTSSIGLTSVTDDLIERFKEFLINNFPERTIKHGKYCVYINMRALVRIFMKFKSGDLVIPKKFIPAYFAGRIDGDGHVDRKHRSGIRIAYGDEFDARRDESLLLAYQENSVSVYRYKTARTWVIYLRKNFLQAILPKLSLYSWKLLPRRD</sequence>
<evidence type="ECO:0000313" key="2">
    <source>
        <dbReference type="EMBL" id="OGD09080.1"/>
    </source>
</evidence>
<evidence type="ECO:0000313" key="3">
    <source>
        <dbReference type="Proteomes" id="UP000176424"/>
    </source>
</evidence>
<proteinExistence type="predicted"/>
<dbReference type="EMBL" id="MEXR01000040">
    <property type="protein sequence ID" value="OGD09080.1"/>
    <property type="molecule type" value="Genomic_DNA"/>
</dbReference>